<keyword evidence="2 9" id="KW-0813">Transport</keyword>
<dbReference type="Pfam" id="PF04290">
    <property type="entry name" value="DctQ"/>
    <property type="match status" value="1"/>
</dbReference>
<gene>
    <name evidence="11" type="ORF">SAMN04488011_102148</name>
</gene>
<evidence type="ECO:0000256" key="6">
    <source>
        <dbReference type="ARBA" id="ARBA00022989"/>
    </source>
</evidence>
<dbReference type="GO" id="GO:0022857">
    <property type="term" value="F:transmembrane transporter activity"/>
    <property type="evidence" value="ECO:0007669"/>
    <property type="project" value="UniProtKB-UniRule"/>
</dbReference>
<dbReference type="InterPro" id="IPR055348">
    <property type="entry name" value="DctQ"/>
</dbReference>
<evidence type="ECO:0000313" key="12">
    <source>
        <dbReference type="Proteomes" id="UP000199372"/>
    </source>
</evidence>
<evidence type="ECO:0000256" key="1">
    <source>
        <dbReference type="ARBA" id="ARBA00004429"/>
    </source>
</evidence>
<keyword evidence="4 9" id="KW-0997">Cell inner membrane</keyword>
<dbReference type="InterPro" id="IPR007387">
    <property type="entry name" value="TRAP_DctQ"/>
</dbReference>
<evidence type="ECO:0000259" key="10">
    <source>
        <dbReference type="Pfam" id="PF04290"/>
    </source>
</evidence>
<dbReference type="GO" id="GO:0015740">
    <property type="term" value="P:C4-dicarboxylate transport"/>
    <property type="evidence" value="ECO:0007669"/>
    <property type="project" value="TreeGrafter"/>
</dbReference>
<evidence type="ECO:0000256" key="2">
    <source>
        <dbReference type="ARBA" id="ARBA00022448"/>
    </source>
</evidence>
<dbReference type="OrthoDB" id="9814265at2"/>
<dbReference type="RefSeq" id="WP_091844515.1">
    <property type="nucleotide sequence ID" value="NZ_FOCM01000002.1"/>
</dbReference>
<dbReference type="PANTHER" id="PTHR35011:SF2">
    <property type="entry name" value="2,3-DIKETO-L-GULONATE TRAP TRANSPORTER SMALL PERMEASE PROTEIN YIAM"/>
    <property type="match status" value="1"/>
</dbReference>
<evidence type="ECO:0000313" key="11">
    <source>
        <dbReference type="EMBL" id="SEN00678.1"/>
    </source>
</evidence>
<accession>A0A1H8D260</accession>
<reference evidence="12" key="1">
    <citation type="submission" date="2016-10" db="EMBL/GenBank/DDBJ databases">
        <authorList>
            <person name="Varghese N."/>
            <person name="Submissions S."/>
        </authorList>
    </citation>
    <scope>NUCLEOTIDE SEQUENCE [LARGE SCALE GENOMIC DNA]</scope>
    <source>
        <strain evidence="12">DSM 26893</strain>
    </source>
</reference>
<dbReference type="EMBL" id="FOCM01000002">
    <property type="protein sequence ID" value="SEN00678.1"/>
    <property type="molecule type" value="Genomic_DNA"/>
</dbReference>
<organism evidence="11 12">
    <name type="scientific">Palleronia pelagia</name>
    <dbReference type="NCBI Taxonomy" id="387096"/>
    <lineage>
        <taxon>Bacteria</taxon>
        <taxon>Pseudomonadati</taxon>
        <taxon>Pseudomonadota</taxon>
        <taxon>Alphaproteobacteria</taxon>
        <taxon>Rhodobacterales</taxon>
        <taxon>Roseobacteraceae</taxon>
        <taxon>Palleronia</taxon>
    </lineage>
</organism>
<feature type="transmembrane region" description="Helical" evidence="9">
    <location>
        <begin position="128"/>
        <end position="147"/>
    </location>
</feature>
<keyword evidence="12" id="KW-1185">Reference proteome</keyword>
<feature type="domain" description="Tripartite ATP-independent periplasmic transporters DctQ component" evidence="10">
    <location>
        <begin position="24"/>
        <end position="155"/>
    </location>
</feature>
<comment type="similarity">
    <text evidence="8 9">Belongs to the TRAP transporter small permease family.</text>
</comment>
<evidence type="ECO:0000256" key="8">
    <source>
        <dbReference type="ARBA" id="ARBA00038436"/>
    </source>
</evidence>
<name>A0A1H8D260_9RHOB</name>
<feature type="transmembrane region" description="Helical" evidence="9">
    <location>
        <begin position="12"/>
        <end position="33"/>
    </location>
</feature>
<evidence type="ECO:0000256" key="5">
    <source>
        <dbReference type="ARBA" id="ARBA00022692"/>
    </source>
</evidence>
<evidence type="ECO:0000256" key="3">
    <source>
        <dbReference type="ARBA" id="ARBA00022475"/>
    </source>
</evidence>
<feature type="transmembrane region" description="Helical" evidence="9">
    <location>
        <begin position="86"/>
        <end position="108"/>
    </location>
</feature>
<keyword evidence="3" id="KW-1003">Cell membrane</keyword>
<comment type="function">
    <text evidence="9">Part of the tripartite ATP-independent periplasmic (TRAP) transport system.</text>
</comment>
<evidence type="ECO:0000256" key="9">
    <source>
        <dbReference type="RuleBase" id="RU369079"/>
    </source>
</evidence>
<dbReference type="AlphaFoldDB" id="A0A1H8D260"/>
<sequence length="171" mass="19605">MSRILSELNRNAERWLLLVFYVMLVATMSIEVLRRELLSYSSIWGEEIVRYSFIYLAWIGAAAAVKERGHIRIDVLMQYVGPRVKAVLYIFGDLVMLGVSFIALYYSYETAHVAAKFGNVTHGLRIGQVWFLAAVPIGFSLVVLRLIQSLIRDIRDLRDGRPVYEGDKLFD</sequence>
<keyword evidence="6 9" id="KW-1133">Transmembrane helix</keyword>
<dbReference type="GO" id="GO:0005886">
    <property type="term" value="C:plasma membrane"/>
    <property type="evidence" value="ECO:0007669"/>
    <property type="project" value="UniProtKB-SubCell"/>
</dbReference>
<feature type="transmembrane region" description="Helical" evidence="9">
    <location>
        <begin position="48"/>
        <end position="65"/>
    </location>
</feature>
<comment type="subcellular location">
    <subcellularLocation>
        <location evidence="1 9">Cell inner membrane</location>
        <topology evidence="1 9">Multi-pass membrane protein</topology>
    </subcellularLocation>
</comment>
<keyword evidence="5 9" id="KW-0812">Transmembrane</keyword>
<keyword evidence="7 9" id="KW-0472">Membrane</keyword>
<evidence type="ECO:0000256" key="4">
    <source>
        <dbReference type="ARBA" id="ARBA00022519"/>
    </source>
</evidence>
<comment type="subunit">
    <text evidence="9">The complex comprises the extracytoplasmic solute receptor protein and the two transmembrane proteins.</text>
</comment>
<evidence type="ECO:0000256" key="7">
    <source>
        <dbReference type="ARBA" id="ARBA00023136"/>
    </source>
</evidence>
<dbReference type="PANTHER" id="PTHR35011">
    <property type="entry name" value="2,3-DIKETO-L-GULONATE TRAP TRANSPORTER SMALL PERMEASE PROTEIN YIAM"/>
    <property type="match status" value="1"/>
</dbReference>
<protein>
    <recommendedName>
        <fullName evidence="9">TRAP transporter small permease protein</fullName>
    </recommendedName>
</protein>
<proteinExistence type="inferred from homology"/>
<dbReference type="Proteomes" id="UP000199372">
    <property type="component" value="Unassembled WGS sequence"/>
</dbReference>